<accession>A0A6J5S5U5</accession>
<protein>
    <submittedName>
        <fullName evidence="1">Uncharacterized protein</fullName>
    </submittedName>
</protein>
<dbReference type="EMBL" id="LR797337">
    <property type="protein sequence ID" value="CAB4203887.1"/>
    <property type="molecule type" value="Genomic_DNA"/>
</dbReference>
<organism evidence="1">
    <name type="scientific">uncultured Caudovirales phage</name>
    <dbReference type="NCBI Taxonomy" id="2100421"/>
    <lineage>
        <taxon>Viruses</taxon>
        <taxon>Duplodnaviria</taxon>
        <taxon>Heunggongvirae</taxon>
        <taxon>Uroviricota</taxon>
        <taxon>Caudoviricetes</taxon>
        <taxon>Peduoviridae</taxon>
        <taxon>Maltschvirus</taxon>
        <taxon>Maltschvirus maltsch</taxon>
    </lineage>
</organism>
<name>A0A6J5S5U5_9CAUD</name>
<sequence length="94" mass="10704">MKIALQVHYTDGETRDVEAKFADFVAFERTWQRSVARFETEIRLTDLAWLAWSAETRAKNTALKFDPDWIQTVDSVEIAEGESDNPLATTQPVG</sequence>
<reference evidence="1" key="1">
    <citation type="submission" date="2020-05" db="EMBL/GenBank/DDBJ databases">
        <authorList>
            <person name="Chiriac C."/>
            <person name="Salcher M."/>
            <person name="Ghai R."/>
            <person name="Kavagutti S V."/>
        </authorList>
    </citation>
    <scope>NUCLEOTIDE SEQUENCE</scope>
</reference>
<evidence type="ECO:0000313" key="1">
    <source>
        <dbReference type="EMBL" id="CAB4203887.1"/>
    </source>
</evidence>
<gene>
    <name evidence="1" type="ORF">UFOVP1387_24</name>
</gene>
<proteinExistence type="predicted"/>